<proteinExistence type="predicted"/>
<gene>
    <name evidence="2" type="ORF">MICPUN_99083</name>
</gene>
<evidence type="ECO:0000313" key="3">
    <source>
        <dbReference type="Proteomes" id="UP000002009"/>
    </source>
</evidence>
<dbReference type="Proteomes" id="UP000002009">
    <property type="component" value="Chromosome 2"/>
</dbReference>
<dbReference type="EMBL" id="CP001323">
    <property type="protein sequence ID" value="ACO61207.1"/>
    <property type="molecule type" value="Genomic_DNA"/>
</dbReference>
<feature type="region of interest" description="Disordered" evidence="1">
    <location>
        <begin position="1125"/>
        <end position="1144"/>
    </location>
</feature>
<feature type="region of interest" description="Disordered" evidence="1">
    <location>
        <begin position="1159"/>
        <end position="1180"/>
    </location>
</feature>
<feature type="compositionally biased region" description="Pro residues" evidence="1">
    <location>
        <begin position="339"/>
        <end position="348"/>
    </location>
</feature>
<dbReference type="PANTHER" id="PTHR31110:SF2">
    <property type="entry name" value="PESTICIDAL CRYSTAL CRY8BA PROTEIN"/>
    <property type="match status" value="1"/>
</dbReference>
<dbReference type="STRING" id="296587.C1DZZ1"/>
<protein>
    <submittedName>
        <fullName evidence="2">Uncharacterized protein</fullName>
    </submittedName>
</protein>
<reference evidence="2 3" key="1">
    <citation type="journal article" date="2009" name="Science">
        <title>Green evolution and dynamic adaptations revealed by genomes of the marine picoeukaryotes Micromonas.</title>
        <authorList>
            <person name="Worden A.Z."/>
            <person name="Lee J.H."/>
            <person name="Mock T."/>
            <person name="Rouze P."/>
            <person name="Simmons M.P."/>
            <person name="Aerts A.L."/>
            <person name="Allen A.E."/>
            <person name="Cuvelier M.L."/>
            <person name="Derelle E."/>
            <person name="Everett M.V."/>
            <person name="Foulon E."/>
            <person name="Grimwood J."/>
            <person name="Gundlach H."/>
            <person name="Henrissat B."/>
            <person name="Napoli C."/>
            <person name="McDonald S.M."/>
            <person name="Parker M.S."/>
            <person name="Rombauts S."/>
            <person name="Salamov A."/>
            <person name="Von Dassow P."/>
            <person name="Badger J.H."/>
            <person name="Coutinho P.M."/>
            <person name="Demir E."/>
            <person name="Dubchak I."/>
            <person name="Gentemann C."/>
            <person name="Eikrem W."/>
            <person name="Gready J.E."/>
            <person name="John U."/>
            <person name="Lanier W."/>
            <person name="Lindquist E.A."/>
            <person name="Lucas S."/>
            <person name="Mayer K.F."/>
            <person name="Moreau H."/>
            <person name="Not F."/>
            <person name="Otillar R."/>
            <person name="Panaud O."/>
            <person name="Pangilinan J."/>
            <person name="Paulsen I."/>
            <person name="Piegu B."/>
            <person name="Poliakov A."/>
            <person name="Robbens S."/>
            <person name="Schmutz J."/>
            <person name="Toulza E."/>
            <person name="Wyss T."/>
            <person name="Zelensky A."/>
            <person name="Zhou K."/>
            <person name="Armbrust E.V."/>
            <person name="Bhattacharya D."/>
            <person name="Goodenough U.W."/>
            <person name="Van de Peer Y."/>
            <person name="Grigoriev I.V."/>
        </authorList>
    </citation>
    <scope>NUCLEOTIDE SEQUENCE [LARGE SCALE GENOMIC DNA]</scope>
    <source>
        <strain evidence="3">RCC299 / NOUM17</strain>
    </source>
</reference>
<accession>C1DZZ1</accession>
<dbReference type="GeneID" id="8240667"/>
<feature type="compositionally biased region" description="Low complexity" evidence="1">
    <location>
        <begin position="237"/>
        <end position="246"/>
    </location>
</feature>
<dbReference type="InParanoid" id="C1DZZ1"/>
<feature type="compositionally biased region" description="Basic and acidic residues" evidence="1">
    <location>
        <begin position="280"/>
        <end position="295"/>
    </location>
</feature>
<feature type="compositionally biased region" description="Low complexity" evidence="1">
    <location>
        <begin position="329"/>
        <end position="338"/>
    </location>
</feature>
<dbReference type="PANTHER" id="PTHR31110">
    <property type="entry name" value="PESTICIDAL CRYSTAL CRY8BA PROTEIN"/>
    <property type="match status" value="1"/>
</dbReference>
<dbReference type="OrthoDB" id="1896158at2759"/>
<feature type="compositionally biased region" description="Basic and acidic residues" evidence="1">
    <location>
        <begin position="1163"/>
        <end position="1174"/>
    </location>
</feature>
<dbReference type="eggNOG" id="ENOG502QTE9">
    <property type="taxonomic scope" value="Eukaryota"/>
</dbReference>
<feature type="compositionally biased region" description="Pro residues" evidence="1">
    <location>
        <begin position="247"/>
        <end position="258"/>
    </location>
</feature>
<sequence>MADPWADPVGGGWGSTASAGPVGSPRKFSMAQSVDKLGVDSENVPLTALAGRSGRTPSKRMTMGGPTMVPYRGSPVTSPLRNRSNEWHDQPMSPPSAPPSAMGPPPPKPSDRRATLNPSQMQDWKRPGGGGDSFSLNSAPAPPPSTHHDAASDPWGAGTTWERDSPAAKAQAARRRQTSYVPGTGTLGSYGGPAQHSDRRASNGAQDEFHSVPSSPWGSPAKNPAPPSGPAGGGYYHGSSAPGGVEPSPPSAPPPPPGANSYRTHQSAAPVSPVKQHGYSHRDVASERHQGREDPWGAQQGRGYGGDAGYPRDDGYANGARGGGGGYGAARTQQQHHQAPPPQSPYPKPDGGYSHRRDEMRSPVREAKPAAPKPPPQVPAAVAPHLRGSESLYGGPNAHLHAAPGAAPSNAVALLGAAPEGCYLGPWRGDERARVLAYEACLQACLEGSLGTNAPQHKVDMAVHFLADRCSELRKGFGMDGILVGSRGDTKTNGSGIVSEFDGGGKPSVKSPKKFDRRRSLGLMDTGGGQRWSGVTVDVTEVSITTRGWKRFTGGVDPKDVYQAAKHGGTYQAFKTATGPAPSRGDICRVRADNGIGGSGDQCTVNVGFGDARIKLGAADEALIFDIDLGNGKIASAKSTLEDLANMSGEGRNIVEMPLKYPNGREKGYIRFTAHLEPIGGYDWGAPLTALDHQATAGANHGGDANGWAMSANGPLPPTAAYDVALSAGLRALSFHRRRLELTGPWAWLLRELSDLQGVSPNHTSLRYVRHVLAVATPTADCLAAILDHLAPCLRESSEGKLTTIEEDQLSGIRGAVEQLIGVCFQNYKNLSEDEPRGIAKLVPEQVPAPALAIALELFRILRRDPLAPESIRALQNHLQTAARSCYRRHHSVFLGERSKNGDDADDNDDRGNARLYTGLSQLCLGLCREIGTDHVIQDAGVLPVGIRLPALASGVYCTEAAGCVSKMLTAHPPPAPPGAEVIDLVDSLCELQEAAVSADVSDQNVGEHVERRLNNWGGREQAYPGVDGAPADGELDPKALFAPHVDRWIDAAREQLLRGCVAAVGKHGVGGAAMEDAYREAHQALEGFERVVARWPDAAVALEGVLADADRLLLQKISQLADSHGGYGAHAHKEPKYHQHHGVRESVRFSHAVTRQNGGGAHFDHLGRDHSRDQVTSPTKNTVAGALHRLRMGKAAAAAALRQARSAAANARTKLESVAAARDASDRAGPDDGYVPTELASALTALKAMEVLRPEVYQRLVLWVSAAGGGQRAAGEEFGRKSTEVTGELRAQYAALLRRAVAGVAASGPSLHQALRQVAAKPPGAAFKRQKKEPKAHTQQGGYGSDPYGGGDEFESEAAPEESEEAASRDELDNCVGPILQHVDTVVKGLRRVVPQRRALVGVLRGLWDSLGAEALKFVEEDLRQRSSWRLRLMATGAVDKISTAIVGAIRDALGHDVKEKDFEPPMPVRKLTDFIEGTASDSVSVF</sequence>
<evidence type="ECO:0000313" key="2">
    <source>
        <dbReference type="EMBL" id="ACO61207.1"/>
    </source>
</evidence>
<organism evidence="2 3">
    <name type="scientific">Micromonas commoda (strain RCC299 / NOUM17 / CCMP2709)</name>
    <name type="common">Picoplanktonic green alga</name>
    <dbReference type="NCBI Taxonomy" id="296587"/>
    <lineage>
        <taxon>Eukaryota</taxon>
        <taxon>Viridiplantae</taxon>
        <taxon>Chlorophyta</taxon>
        <taxon>Mamiellophyceae</taxon>
        <taxon>Mamiellales</taxon>
        <taxon>Mamiellaceae</taxon>
        <taxon>Micromonas</taxon>
    </lineage>
</organism>
<dbReference type="KEGG" id="mis:MICPUN_99083"/>
<feature type="region of interest" description="Disordered" evidence="1">
    <location>
        <begin position="1317"/>
        <end position="1373"/>
    </location>
</feature>
<feature type="compositionally biased region" description="Basic and acidic residues" evidence="1">
    <location>
        <begin position="1132"/>
        <end position="1144"/>
    </location>
</feature>
<evidence type="ECO:0000256" key="1">
    <source>
        <dbReference type="SAM" id="MobiDB-lite"/>
    </source>
</evidence>
<feature type="compositionally biased region" description="Gly residues" evidence="1">
    <location>
        <begin position="1342"/>
        <end position="1352"/>
    </location>
</feature>
<feature type="compositionally biased region" description="Basic and acidic residues" evidence="1">
    <location>
        <begin position="353"/>
        <end position="368"/>
    </location>
</feature>
<feature type="region of interest" description="Disordered" evidence="1">
    <location>
        <begin position="1"/>
        <end position="382"/>
    </location>
</feature>
<name>C1DZZ1_MICCC</name>
<feature type="compositionally biased region" description="Acidic residues" evidence="1">
    <location>
        <begin position="1353"/>
        <end position="1366"/>
    </location>
</feature>
<dbReference type="FunCoup" id="C1DZZ1">
    <property type="interactions" value="212"/>
</dbReference>
<dbReference type="RefSeq" id="XP_002499949.1">
    <property type="nucleotide sequence ID" value="XM_002499903.1"/>
</dbReference>
<dbReference type="OMA" id="MAVHFLA"/>
<keyword evidence="3" id="KW-1185">Reference proteome</keyword>
<feature type="compositionally biased region" description="Pro residues" evidence="1">
    <location>
        <begin position="92"/>
        <end position="108"/>
    </location>
</feature>